<keyword evidence="3" id="KW-0560">Oxidoreductase</keyword>
<keyword evidence="7" id="KW-0223">Dioxygenase</keyword>
<dbReference type="EMBL" id="MSCT01000020">
    <property type="protein sequence ID" value="OLF52145.1"/>
    <property type="molecule type" value="Genomic_DNA"/>
</dbReference>
<dbReference type="AlphaFoldDB" id="A0A1Q8EK39"/>
<dbReference type="Proteomes" id="UP000185578">
    <property type="component" value="Unassembled WGS sequence"/>
</dbReference>
<protein>
    <submittedName>
        <fullName evidence="7">Taurine catabolism dioxygenase TauD</fullName>
    </submittedName>
</protein>
<feature type="domain" description="TauD/TfdA-like" evidence="6">
    <location>
        <begin position="136"/>
        <end position="309"/>
    </location>
</feature>
<dbReference type="OrthoDB" id="480112at2"/>
<proteinExistence type="inferred from homology"/>
<evidence type="ECO:0000259" key="6">
    <source>
        <dbReference type="Pfam" id="PF02668"/>
    </source>
</evidence>
<gene>
    <name evidence="7" type="ORF">BTN82_25825</name>
</gene>
<feature type="binding site" evidence="5">
    <location>
        <position position="287"/>
    </location>
    <ligand>
        <name>Fe cation</name>
        <dbReference type="ChEBI" id="CHEBI:24875"/>
    </ligand>
</feature>
<dbReference type="Gene3D" id="3.60.130.10">
    <property type="entry name" value="Clavaminate synthase-like"/>
    <property type="match status" value="1"/>
</dbReference>
<evidence type="ECO:0000256" key="1">
    <source>
        <dbReference type="ARBA" id="ARBA00008425"/>
    </source>
</evidence>
<evidence type="ECO:0000256" key="5">
    <source>
        <dbReference type="PIRSR" id="PIRSR019543-2"/>
    </source>
</evidence>
<comment type="similarity">
    <text evidence="1">Belongs to the clavaminate synthase family.</text>
</comment>
<accession>A0A1Q8EK39</accession>
<evidence type="ECO:0000256" key="2">
    <source>
        <dbReference type="ARBA" id="ARBA00022723"/>
    </source>
</evidence>
<dbReference type="GO" id="GO:0005506">
    <property type="term" value="F:iron ion binding"/>
    <property type="evidence" value="ECO:0007669"/>
    <property type="project" value="InterPro"/>
</dbReference>
<organism evidence="7 8">
    <name type="scientific">Pseudomonas chlororaphis</name>
    <dbReference type="NCBI Taxonomy" id="587753"/>
    <lineage>
        <taxon>Bacteria</taxon>
        <taxon>Pseudomonadati</taxon>
        <taxon>Pseudomonadota</taxon>
        <taxon>Gammaproteobacteria</taxon>
        <taxon>Pseudomonadales</taxon>
        <taxon>Pseudomonadaceae</taxon>
        <taxon>Pseudomonas</taxon>
    </lineage>
</organism>
<name>A0A1Q8EK39_9PSED</name>
<dbReference type="RefSeq" id="WP_075121886.1">
    <property type="nucleotide sequence ID" value="NZ_MSCT01000020.1"/>
</dbReference>
<sequence>MDTQHVFTLTDAERIRLGKALSDIAYDPHGSLRYITDLRIMALSIMPRRLIDVLAEQRASIRPRPYLVFKNLPTDEQVFSTPDPQIFSPGSKSHWISENLIMTFASLVGEPYSIDFEGSDIVNNLIPTKTAKREYTGLGSEVELDFHIENAALRFMEDFNFSPLGLLLTGVRHDPQGPLTRLADARAALKRLSPEDVECLRAPAFRIKVPYRWRRGEIMQTEPTALVRGHLDLPEVSAVFYPDMVEPLTAAAATAMSNFYAAIKEVSFGVDITPGSLVYIDNRFTLHSRDKFSGSFDEAGNPMRWVQRVFISPNLWNHRNLTQVKSRVFQPVDAEAC</sequence>
<dbReference type="InterPro" id="IPR014503">
    <property type="entry name" value="Clavaminate_syn-like"/>
</dbReference>
<evidence type="ECO:0000313" key="7">
    <source>
        <dbReference type="EMBL" id="OLF52145.1"/>
    </source>
</evidence>
<dbReference type="PIRSF" id="PIRSF019543">
    <property type="entry name" value="Clavaminate_syn"/>
    <property type="match status" value="1"/>
</dbReference>
<dbReference type="InterPro" id="IPR003819">
    <property type="entry name" value="TauD/TfdA-like"/>
</dbReference>
<comment type="caution">
    <text evidence="7">The sequence shown here is derived from an EMBL/GenBank/DDBJ whole genome shotgun (WGS) entry which is preliminary data.</text>
</comment>
<evidence type="ECO:0000256" key="4">
    <source>
        <dbReference type="ARBA" id="ARBA00023004"/>
    </source>
</evidence>
<dbReference type="GO" id="GO:0016706">
    <property type="term" value="F:2-oxoglutarate-dependent dioxygenase activity"/>
    <property type="evidence" value="ECO:0007669"/>
    <property type="project" value="UniProtKB-ARBA"/>
</dbReference>
<reference evidence="7 8" key="1">
    <citation type="submission" date="2016-12" db="EMBL/GenBank/DDBJ databases">
        <authorList>
            <person name="Song W.-J."/>
            <person name="Kurnit D.M."/>
        </authorList>
    </citation>
    <scope>NUCLEOTIDE SEQUENCE [LARGE SCALE GENOMIC DNA]</scope>
    <source>
        <strain evidence="7 8">PCL1601</strain>
    </source>
</reference>
<keyword evidence="2 5" id="KW-0479">Metal-binding</keyword>
<dbReference type="SUPFAM" id="SSF51197">
    <property type="entry name" value="Clavaminate synthase-like"/>
    <property type="match status" value="1"/>
</dbReference>
<evidence type="ECO:0000313" key="8">
    <source>
        <dbReference type="Proteomes" id="UP000185578"/>
    </source>
</evidence>
<dbReference type="Pfam" id="PF02668">
    <property type="entry name" value="TauD"/>
    <property type="match status" value="1"/>
</dbReference>
<evidence type="ECO:0000256" key="3">
    <source>
        <dbReference type="ARBA" id="ARBA00023002"/>
    </source>
</evidence>
<dbReference type="InterPro" id="IPR042098">
    <property type="entry name" value="TauD-like_sf"/>
</dbReference>
<keyword evidence="4 5" id="KW-0408">Iron</keyword>